<keyword evidence="5 7" id="KW-1133">Transmembrane helix</keyword>
<dbReference type="EMBL" id="CAJGYM010000059">
    <property type="protein sequence ID" value="CAD6195741.1"/>
    <property type="molecule type" value="Genomic_DNA"/>
</dbReference>
<feature type="compositionally biased region" description="Low complexity" evidence="8">
    <location>
        <begin position="373"/>
        <end position="383"/>
    </location>
</feature>
<dbReference type="GO" id="GO:0005886">
    <property type="term" value="C:plasma membrane"/>
    <property type="evidence" value="ECO:0007669"/>
    <property type="project" value="UniProtKB-SubCell"/>
</dbReference>
<feature type="transmembrane region" description="Helical" evidence="7">
    <location>
        <begin position="30"/>
        <end position="50"/>
    </location>
</feature>
<evidence type="ECO:0000256" key="5">
    <source>
        <dbReference type="ARBA" id="ARBA00022989"/>
    </source>
</evidence>
<gene>
    <name evidence="9" type="ORF">CAUJ_LOCUS11660</name>
</gene>
<reference evidence="9" key="1">
    <citation type="submission" date="2020-10" db="EMBL/GenBank/DDBJ databases">
        <authorList>
            <person name="Kikuchi T."/>
        </authorList>
    </citation>
    <scope>NUCLEOTIDE SEQUENCE</scope>
    <source>
        <strain evidence="9">NKZ352</strain>
    </source>
</reference>
<sequence length="492" mass="54641">MNRRSWLSLLLGTWLGLSVARLAFDLVGKLWLPVAFDLLQVICCITGLFGSLQKRSCLLIGLAVSNVLSTVENVLIFLWYVGIFGDITRPILSAGLPYSFSFFLRFTPNCESHFDLKRSIWVQGKCLIPFYVIEAAQAVLHILFATVTTILAVMTVLEWRKKSQRPASSSFQSMSSQPQYAQITPSKVGHPPSSINDGSSGYMNSTYEELGRTQAQKVANEATRIQYERNSKRKRGKIRPNSMPAPDVKPCSSTPADDAHLVEDVYTKPVKSTRILRNQDDEIEHIEIDEEVIRGPTTVTSLVSFDPKSATLLRIREHLESEDDKEVYEDRIYEKIRSRSAAEVPNGGYRSRNGSQDSVPTMLAPILTSPQTSSADSGMLSSSGEWPLHSAPPPARAKSLAINYQFKQQPQLQKNLSPGIKLLMEPERGLGSPGIKLADTGPQPKYKSAFRLQTKSDRVIGHYHSPKEIPLSSKPLAIQNDFPVIKGEGLLV</sequence>
<feature type="region of interest" description="Disordered" evidence="8">
    <location>
        <begin position="168"/>
        <end position="256"/>
    </location>
</feature>
<dbReference type="Proteomes" id="UP000835052">
    <property type="component" value="Unassembled WGS sequence"/>
</dbReference>
<dbReference type="PANTHER" id="PTHR13084">
    <property type="entry name" value="T-CELL LYMPHOMA BREAKPOINT-ASSOCIATED TARGET 1-RELATED"/>
    <property type="match status" value="1"/>
</dbReference>
<keyword evidence="3 7" id="KW-1003">Cell membrane</keyword>
<feature type="transmembrane region" description="Helical" evidence="7">
    <location>
        <begin position="57"/>
        <end position="80"/>
    </location>
</feature>
<keyword evidence="6 7" id="KW-0472">Membrane</keyword>
<evidence type="ECO:0000256" key="2">
    <source>
        <dbReference type="ARBA" id="ARBA00006364"/>
    </source>
</evidence>
<comment type="similarity">
    <text evidence="2 7">Belongs to the NKAIN family.</text>
</comment>
<keyword evidence="4 7" id="KW-0812">Transmembrane</keyword>
<accession>A0A8S1HN75</accession>
<evidence type="ECO:0000256" key="3">
    <source>
        <dbReference type="ARBA" id="ARBA00022475"/>
    </source>
</evidence>
<feature type="region of interest" description="Disordered" evidence="8">
    <location>
        <begin position="369"/>
        <end position="394"/>
    </location>
</feature>
<organism evidence="9 10">
    <name type="scientific">Caenorhabditis auriculariae</name>
    <dbReference type="NCBI Taxonomy" id="2777116"/>
    <lineage>
        <taxon>Eukaryota</taxon>
        <taxon>Metazoa</taxon>
        <taxon>Ecdysozoa</taxon>
        <taxon>Nematoda</taxon>
        <taxon>Chromadorea</taxon>
        <taxon>Rhabditida</taxon>
        <taxon>Rhabditina</taxon>
        <taxon>Rhabditomorpha</taxon>
        <taxon>Rhabditoidea</taxon>
        <taxon>Rhabditidae</taxon>
        <taxon>Peloderinae</taxon>
        <taxon>Caenorhabditis</taxon>
    </lineage>
</organism>
<evidence type="ECO:0000313" key="9">
    <source>
        <dbReference type="EMBL" id="CAD6195741.1"/>
    </source>
</evidence>
<feature type="transmembrane region" description="Helical" evidence="7">
    <location>
        <begin position="138"/>
        <end position="157"/>
    </location>
</feature>
<proteinExistence type="inferred from homology"/>
<dbReference type="InterPro" id="IPR008516">
    <property type="entry name" value="Na/K-Atpase_Interacting"/>
</dbReference>
<comment type="subcellular location">
    <subcellularLocation>
        <location evidence="1 7">Cell membrane</location>
        <topology evidence="1 7">Multi-pass membrane protein</topology>
    </subcellularLocation>
</comment>
<feature type="compositionally biased region" description="Polar residues" evidence="8">
    <location>
        <begin position="193"/>
        <end position="217"/>
    </location>
</feature>
<feature type="compositionally biased region" description="Low complexity" evidence="8">
    <location>
        <begin position="168"/>
        <end position="179"/>
    </location>
</feature>
<dbReference type="PANTHER" id="PTHR13084:SF6">
    <property type="entry name" value="SODIUM_POTASSIUM-TRANSPORTING ATPASE SUBUNIT BETA-1-INTERACTING PROTEIN"/>
    <property type="match status" value="1"/>
</dbReference>
<comment type="caution">
    <text evidence="9">The sequence shown here is derived from an EMBL/GenBank/DDBJ whole genome shotgun (WGS) entry which is preliminary data.</text>
</comment>
<evidence type="ECO:0000256" key="6">
    <source>
        <dbReference type="ARBA" id="ARBA00023136"/>
    </source>
</evidence>
<name>A0A8S1HN75_9PELO</name>
<evidence type="ECO:0000256" key="8">
    <source>
        <dbReference type="SAM" id="MobiDB-lite"/>
    </source>
</evidence>
<dbReference type="OrthoDB" id="10050321at2759"/>
<protein>
    <recommendedName>
        <fullName evidence="7">Sodium/potassium-transporting ATPase subunit beta-1-interacting protein</fullName>
        <shortName evidence="7">Na(+)/K(+)-transporting ATPase subunit beta-1-interacting protein</shortName>
    </recommendedName>
</protein>
<dbReference type="Pfam" id="PF05640">
    <property type="entry name" value="NKAIN"/>
    <property type="match status" value="1"/>
</dbReference>
<evidence type="ECO:0000256" key="7">
    <source>
        <dbReference type="RuleBase" id="RU368041"/>
    </source>
</evidence>
<dbReference type="AlphaFoldDB" id="A0A8S1HN75"/>
<evidence type="ECO:0000313" key="10">
    <source>
        <dbReference type="Proteomes" id="UP000835052"/>
    </source>
</evidence>
<keyword evidence="10" id="KW-1185">Reference proteome</keyword>
<evidence type="ECO:0000256" key="1">
    <source>
        <dbReference type="ARBA" id="ARBA00004651"/>
    </source>
</evidence>
<evidence type="ECO:0000256" key="4">
    <source>
        <dbReference type="ARBA" id="ARBA00022692"/>
    </source>
</evidence>
<dbReference type="GO" id="GO:0002028">
    <property type="term" value="P:regulation of sodium ion transport"/>
    <property type="evidence" value="ECO:0007669"/>
    <property type="project" value="UniProtKB-UniRule"/>
</dbReference>